<keyword evidence="5" id="KW-1185">Reference proteome</keyword>
<dbReference type="CDD" id="cd00085">
    <property type="entry name" value="HNHc"/>
    <property type="match status" value="1"/>
</dbReference>
<evidence type="ECO:0000313" key="5">
    <source>
        <dbReference type="Proteomes" id="UP000510869"/>
    </source>
</evidence>
<dbReference type="GO" id="GO:0008270">
    <property type="term" value="F:zinc ion binding"/>
    <property type="evidence" value="ECO:0007669"/>
    <property type="project" value="InterPro"/>
</dbReference>
<feature type="domain" description="HNH nuclease" evidence="3">
    <location>
        <begin position="224"/>
        <end position="287"/>
    </location>
</feature>
<dbReference type="Proteomes" id="UP000510869">
    <property type="component" value="Chromosome"/>
</dbReference>
<dbReference type="Gene3D" id="1.10.30.50">
    <property type="match status" value="1"/>
</dbReference>
<organism evidence="4 5">
    <name type="scientific">Natrinema zhouii</name>
    <dbReference type="NCBI Taxonomy" id="1710539"/>
    <lineage>
        <taxon>Archaea</taxon>
        <taxon>Methanobacteriati</taxon>
        <taxon>Methanobacteriota</taxon>
        <taxon>Stenosarchaea group</taxon>
        <taxon>Halobacteria</taxon>
        <taxon>Halobacteriales</taxon>
        <taxon>Natrialbaceae</taxon>
        <taxon>Natrinema</taxon>
    </lineage>
</organism>
<dbReference type="Pfam" id="PF01844">
    <property type="entry name" value="HNH"/>
    <property type="match status" value="1"/>
</dbReference>
<reference evidence="4 5" key="1">
    <citation type="submission" date="2020-07" db="EMBL/GenBank/DDBJ databases">
        <title>Natrinema (YPL30) sp. nov. and Haloterrigena xxxxxx (YPL8) sp. nov., isolated from a salt mine.</title>
        <authorList>
            <person name="Cui H."/>
        </authorList>
    </citation>
    <scope>NUCLEOTIDE SEQUENCE [LARGE SCALE GENOMIC DNA]</scope>
    <source>
        <strain evidence="4 5">YPL13</strain>
    </source>
</reference>
<evidence type="ECO:0000256" key="2">
    <source>
        <dbReference type="ARBA" id="ARBA00022801"/>
    </source>
</evidence>
<sequence length="300" mass="34397">MIKTPTIAQYDVFISADSSSKPTVAPTPGDARGVSKHMKNVDLDSTDFDGKPYQDSDLLRELYVEQGMTNVEIAELLDCADCTVSEYRRRFGIKRRYQRASWLRKQYYERGQSLTEIAEMCDTDAGTVANWMERHGLERRTISEAQSNGDVSKLHDREWLETQYCNQERTTTEIADELGITSWTVSKWLERHSIEARNSAGESGEANANWAGGYENYYGANWGQKRTEVLERDGFACLVCGMNVEEHHKRYNRSLDVHHIRPVRTFDEAENANTLDNLVTLCDRCHKKWEGIPLRPDVAE</sequence>
<dbReference type="OrthoDB" id="11472at2157"/>
<dbReference type="SMART" id="SM00507">
    <property type="entry name" value="HNHc"/>
    <property type="match status" value="1"/>
</dbReference>
<gene>
    <name evidence="4" type="ORF">HYG81_15205</name>
</gene>
<dbReference type="PANTHER" id="PTHR41286:SF1">
    <property type="entry name" value="HNH NUCLEASE YAJD-RELATED"/>
    <property type="match status" value="1"/>
</dbReference>
<dbReference type="InterPro" id="IPR003615">
    <property type="entry name" value="HNH_nuc"/>
</dbReference>
<accession>A0A7D6GP17</accession>
<keyword evidence="4" id="KW-0255">Endonuclease</keyword>
<dbReference type="GeneID" id="56144580"/>
<dbReference type="RefSeq" id="WP_180840610.1">
    <property type="nucleotide sequence ID" value="NZ_CP059154.1"/>
</dbReference>
<evidence type="ECO:0000256" key="1">
    <source>
        <dbReference type="ARBA" id="ARBA00022722"/>
    </source>
</evidence>
<proteinExistence type="predicted"/>
<dbReference type="Gene3D" id="1.10.10.60">
    <property type="entry name" value="Homeodomain-like"/>
    <property type="match status" value="1"/>
</dbReference>
<dbReference type="GO" id="GO:0005829">
    <property type="term" value="C:cytosol"/>
    <property type="evidence" value="ECO:0007669"/>
    <property type="project" value="TreeGrafter"/>
</dbReference>
<dbReference type="EMBL" id="CP059154">
    <property type="protein sequence ID" value="QLK25421.1"/>
    <property type="molecule type" value="Genomic_DNA"/>
</dbReference>
<evidence type="ECO:0000313" key="4">
    <source>
        <dbReference type="EMBL" id="QLK25421.1"/>
    </source>
</evidence>
<name>A0A7D6GP17_9EURY</name>
<dbReference type="AlphaFoldDB" id="A0A7D6GP17"/>
<dbReference type="GO" id="GO:0016787">
    <property type="term" value="F:hydrolase activity"/>
    <property type="evidence" value="ECO:0007669"/>
    <property type="project" value="UniProtKB-KW"/>
</dbReference>
<dbReference type="GO" id="GO:0004519">
    <property type="term" value="F:endonuclease activity"/>
    <property type="evidence" value="ECO:0007669"/>
    <property type="project" value="UniProtKB-KW"/>
</dbReference>
<protein>
    <submittedName>
        <fullName evidence="4">HNH endonuclease</fullName>
    </submittedName>
</protein>
<dbReference type="PANTHER" id="PTHR41286">
    <property type="entry name" value="HNH NUCLEASE YAJD-RELATED"/>
    <property type="match status" value="1"/>
</dbReference>
<keyword evidence="1" id="KW-0540">Nuclease</keyword>
<dbReference type="GO" id="GO:0003676">
    <property type="term" value="F:nucleic acid binding"/>
    <property type="evidence" value="ECO:0007669"/>
    <property type="project" value="InterPro"/>
</dbReference>
<evidence type="ECO:0000259" key="3">
    <source>
        <dbReference type="SMART" id="SM00507"/>
    </source>
</evidence>
<dbReference type="KEGG" id="nay:HYG81_15205"/>
<keyword evidence="2" id="KW-0378">Hydrolase</keyword>
<dbReference type="InterPro" id="IPR002711">
    <property type="entry name" value="HNH"/>
</dbReference>